<accession>A0ABX9KHN6</accession>
<dbReference type="EMBL" id="QUAJ01000010">
    <property type="protein sequence ID" value="REI41422.1"/>
    <property type="molecule type" value="Genomic_DNA"/>
</dbReference>
<gene>
    <name evidence="1" type="ORF">DYH56_07065</name>
</gene>
<evidence type="ECO:0000313" key="1">
    <source>
        <dbReference type="EMBL" id="REI41422.1"/>
    </source>
</evidence>
<dbReference type="Proteomes" id="UP000263486">
    <property type="component" value="Unassembled WGS sequence"/>
</dbReference>
<sequence length="64" mass="7277">MILFRVCSIKYGRILLNLIKLSSNNLIFGITDNSAIKVTSTLEFFGDVYLLDRGKILKLKGERI</sequence>
<name>A0ABX9KHN6_9FUSO</name>
<keyword evidence="2" id="KW-1185">Reference proteome</keyword>
<evidence type="ECO:0000313" key="2">
    <source>
        <dbReference type="Proteomes" id="UP000263486"/>
    </source>
</evidence>
<protein>
    <submittedName>
        <fullName evidence="1">Uncharacterized protein</fullName>
    </submittedName>
</protein>
<organism evidence="1 2">
    <name type="scientific">Psychrilyobacter piezotolerans</name>
    <dbReference type="NCBI Taxonomy" id="2293438"/>
    <lineage>
        <taxon>Bacteria</taxon>
        <taxon>Fusobacteriati</taxon>
        <taxon>Fusobacteriota</taxon>
        <taxon>Fusobacteriia</taxon>
        <taxon>Fusobacteriales</taxon>
        <taxon>Fusobacteriaceae</taxon>
        <taxon>Psychrilyobacter</taxon>
    </lineage>
</organism>
<proteinExistence type="predicted"/>
<comment type="caution">
    <text evidence="1">The sequence shown here is derived from an EMBL/GenBank/DDBJ whole genome shotgun (WGS) entry which is preliminary data.</text>
</comment>
<reference evidence="1 2" key="1">
    <citation type="submission" date="2018-08" db="EMBL/GenBank/DDBJ databases">
        <title>Draft genome sequence of Psychrilyobacter sp. strain SD5 isolated from Black Sea water.</title>
        <authorList>
            <person name="Yadav S."/>
            <person name="Villanueva L."/>
            <person name="Damste J.S.S."/>
        </authorList>
    </citation>
    <scope>NUCLEOTIDE SEQUENCE [LARGE SCALE GENOMIC DNA]</scope>
    <source>
        <strain evidence="1 2">SD5</strain>
    </source>
</reference>